<comment type="caution">
    <text evidence="1">The sequence shown here is derived from an EMBL/GenBank/DDBJ whole genome shotgun (WGS) entry which is preliminary data.</text>
</comment>
<accession>A0ACC1CQA6</accession>
<reference evidence="1 2" key="1">
    <citation type="journal article" date="2021" name="Front. Genet.">
        <title>Chromosome-Level Genome Assembly Reveals Significant Gene Expansion in the Toll and IMD Signaling Pathways of Dendrolimus kikuchii.</title>
        <authorList>
            <person name="Zhou J."/>
            <person name="Wu P."/>
            <person name="Xiong Z."/>
            <person name="Liu N."/>
            <person name="Zhao N."/>
            <person name="Ji M."/>
            <person name="Qiu Y."/>
            <person name="Yang B."/>
        </authorList>
    </citation>
    <scope>NUCLEOTIDE SEQUENCE [LARGE SCALE GENOMIC DNA]</scope>
    <source>
        <strain evidence="1">Ann1</strain>
    </source>
</reference>
<gene>
    <name evidence="1" type="ORF">K1T71_010959</name>
</gene>
<evidence type="ECO:0000313" key="2">
    <source>
        <dbReference type="Proteomes" id="UP000824533"/>
    </source>
</evidence>
<keyword evidence="2" id="KW-1185">Reference proteome</keyword>
<proteinExistence type="predicted"/>
<protein>
    <submittedName>
        <fullName evidence="1">Uncharacterized protein</fullName>
    </submittedName>
</protein>
<dbReference type="EMBL" id="CM034405">
    <property type="protein sequence ID" value="KAJ0173810.1"/>
    <property type="molecule type" value="Genomic_DNA"/>
</dbReference>
<sequence length="270" mass="29830">MCTIPPPPPLLPITTNSLKLSSLTGPQQDLKKTPFNHLALCQWSEKHEELREACIKNSICLYNDPFKYKLRYFESIQQVGPTCGIIALSMLLNGRVSAEKILSIAKDLGYTNNGEMFSCKQLADLAEQVFKLANVNHLTVQVQKGGLLSQETIDRLLDGVVLLVPYDADCNHSPCLKNGHTAHWALICGIIVSKDRDFDIDPNNVHVLAKHGKSKHLAAWKLDDLEKSNKNLVEFSPKRGGDDLVYVLPDGGIGGENGLKNQYLVIGFNA</sequence>
<name>A0ACC1CQA6_9NEOP</name>
<dbReference type="Proteomes" id="UP000824533">
    <property type="component" value="Linkage Group LG19"/>
</dbReference>
<evidence type="ECO:0000313" key="1">
    <source>
        <dbReference type="EMBL" id="KAJ0173810.1"/>
    </source>
</evidence>
<organism evidence="1 2">
    <name type="scientific">Dendrolimus kikuchii</name>
    <dbReference type="NCBI Taxonomy" id="765133"/>
    <lineage>
        <taxon>Eukaryota</taxon>
        <taxon>Metazoa</taxon>
        <taxon>Ecdysozoa</taxon>
        <taxon>Arthropoda</taxon>
        <taxon>Hexapoda</taxon>
        <taxon>Insecta</taxon>
        <taxon>Pterygota</taxon>
        <taxon>Neoptera</taxon>
        <taxon>Endopterygota</taxon>
        <taxon>Lepidoptera</taxon>
        <taxon>Glossata</taxon>
        <taxon>Ditrysia</taxon>
        <taxon>Bombycoidea</taxon>
        <taxon>Lasiocampidae</taxon>
        <taxon>Dendrolimus</taxon>
    </lineage>
</organism>